<evidence type="ECO:0000313" key="2">
    <source>
        <dbReference type="Proteomes" id="UP000239872"/>
    </source>
</evidence>
<dbReference type="Proteomes" id="UP000239872">
    <property type="component" value="Unassembled WGS sequence"/>
</dbReference>
<dbReference type="AlphaFoldDB" id="A0A2S7T1R7"/>
<name>A0A2S7T1R7_9BACT</name>
<dbReference type="EMBL" id="PPSL01000001">
    <property type="protein sequence ID" value="PQJ12787.1"/>
    <property type="molecule type" value="Genomic_DNA"/>
</dbReference>
<sequence length="170" mass="17619">MENKKSAAPKNPELVAKAKKKMNATIAELRALPKDHIKSVKNKHIMEPGWAWSDYYAYGTIGIAADGPSFAMQASLTIIGTPPNVIIEAVNSGMGAGIGVGDIAGWFTVSTSGIIGPCQVTVIGETEVVGGVSLTVYSPSGNTYYGEFLGSIEGAGVFAVDSAPGTIIRD</sequence>
<comment type="caution">
    <text evidence="1">The sequence shown here is derived from an EMBL/GenBank/DDBJ whole genome shotgun (WGS) entry which is preliminary data.</text>
</comment>
<proteinExistence type="predicted"/>
<gene>
    <name evidence="1" type="ORF">CJD36_003295</name>
</gene>
<evidence type="ECO:0000313" key="1">
    <source>
        <dbReference type="EMBL" id="PQJ12787.1"/>
    </source>
</evidence>
<keyword evidence="2" id="KW-1185">Reference proteome</keyword>
<protein>
    <submittedName>
        <fullName evidence="1">Uncharacterized protein</fullName>
    </submittedName>
</protein>
<dbReference type="RefSeq" id="WP_105037671.1">
    <property type="nucleotide sequence ID" value="NZ_PPSL01000001.1"/>
</dbReference>
<organism evidence="1 2">
    <name type="scientific">Flavipsychrobacter stenotrophus</name>
    <dbReference type="NCBI Taxonomy" id="2077091"/>
    <lineage>
        <taxon>Bacteria</taxon>
        <taxon>Pseudomonadati</taxon>
        <taxon>Bacteroidota</taxon>
        <taxon>Chitinophagia</taxon>
        <taxon>Chitinophagales</taxon>
        <taxon>Chitinophagaceae</taxon>
        <taxon>Flavipsychrobacter</taxon>
    </lineage>
</organism>
<accession>A0A2S7T1R7</accession>
<reference evidence="1 2" key="1">
    <citation type="submission" date="2018-01" db="EMBL/GenBank/DDBJ databases">
        <title>A novel member of the phylum Bacteroidetes isolated from glacier ice.</title>
        <authorList>
            <person name="Liu Q."/>
            <person name="Xin Y.-H."/>
        </authorList>
    </citation>
    <scope>NUCLEOTIDE SEQUENCE [LARGE SCALE GENOMIC DNA]</scope>
    <source>
        <strain evidence="1 2">RB1R16</strain>
    </source>
</reference>